<comment type="pathway">
    <text evidence="2">Protein modification; protein glycosylation.</text>
</comment>
<protein>
    <recommendedName>
        <fullName evidence="8">GDP-fucose protein O-fucosyltransferase 2</fullName>
    </recommendedName>
</protein>
<sequence length="383" mass="43506">MPGSIVLLGTNATATFRENLVPSVKYVTTFVSAGFTNQFMEMATLIYLGILTKRVPVMPAFLAEHFSKVADIAPTPLSEIFDVPYLSEKLGIPVVEWHQLKRTAYSSADGPEPEMEKLGCWSTSAGYKNSPPTGSYSTGLYKLDISYTPVPSSYTLTHGTNPDTYMWSIWGLASLGFAKSRMRVLPDQLRKTFPLHNSPDQKLEPDETMLCWDNLYYTGVFEPYPSNDFFKDYSPYWSQVAIHMRWKQSLVEVANEYLRRHFGVKNKADPVPPFVSVHVRRSDFEAGCGKDVTKDQCFAPITAYERRVQEVRTRLKTRTNSIDAREVLVTSDERDPVWWEGVSALGPEWRWVDHDAEKTGEKYGKWYAHLHFISRGAAALVLD</sequence>
<dbReference type="EMBL" id="LN679100">
    <property type="protein sequence ID" value="CEL52164.1"/>
    <property type="molecule type" value="Genomic_DNA"/>
</dbReference>
<dbReference type="OrthoDB" id="423313at2759"/>
<accession>A0A0B7F5H8</accession>
<dbReference type="STRING" id="1108050.A0A0B7F5H8"/>
<evidence type="ECO:0000313" key="9">
    <source>
        <dbReference type="EMBL" id="CEL52164.1"/>
    </source>
</evidence>
<reference evidence="9 10" key="1">
    <citation type="submission" date="2014-11" db="EMBL/GenBank/DDBJ databases">
        <authorList>
            <person name="Wibberg Daniel"/>
        </authorList>
    </citation>
    <scope>NUCLEOTIDE SEQUENCE [LARGE SCALE GENOMIC DNA]</scope>
    <source>
        <strain evidence="9">Rhizoctonia solani AG1-IB 7/3/14</strain>
    </source>
</reference>
<evidence type="ECO:0000256" key="7">
    <source>
        <dbReference type="ARBA" id="ARBA00025803"/>
    </source>
</evidence>
<dbReference type="GO" id="GO:0005783">
    <property type="term" value="C:endoplasmic reticulum"/>
    <property type="evidence" value="ECO:0007669"/>
    <property type="project" value="UniProtKB-SubCell"/>
</dbReference>
<name>A0A0B7F5H8_THACB</name>
<keyword evidence="6" id="KW-0119">Carbohydrate metabolism</keyword>
<dbReference type="PANTHER" id="PTHR13398:SF0">
    <property type="entry name" value="GDP-FUCOSE PROTEIN O-FUCOSYLTRANSFERASE 2"/>
    <property type="match status" value="1"/>
</dbReference>
<dbReference type="Pfam" id="PF10250">
    <property type="entry name" value="O-FucT"/>
    <property type="match status" value="1"/>
</dbReference>
<evidence type="ECO:0000313" key="10">
    <source>
        <dbReference type="Proteomes" id="UP000059188"/>
    </source>
</evidence>
<keyword evidence="10" id="KW-1185">Reference proteome</keyword>
<keyword evidence="4" id="KW-0256">Endoplasmic reticulum</keyword>
<evidence type="ECO:0000256" key="6">
    <source>
        <dbReference type="ARBA" id="ARBA00023277"/>
    </source>
</evidence>
<dbReference type="Gene3D" id="3.40.50.11350">
    <property type="match status" value="1"/>
</dbReference>
<dbReference type="InterPro" id="IPR045130">
    <property type="entry name" value="OFUT2-like"/>
</dbReference>
<evidence type="ECO:0000256" key="3">
    <source>
        <dbReference type="ARBA" id="ARBA00022679"/>
    </source>
</evidence>
<evidence type="ECO:0000256" key="2">
    <source>
        <dbReference type="ARBA" id="ARBA00004922"/>
    </source>
</evidence>
<evidence type="ECO:0000256" key="4">
    <source>
        <dbReference type="ARBA" id="ARBA00022824"/>
    </source>
</evidence>
<gene>
    <name evidence="9" type="ORF">RSOLAG1IB_00703</name>
</gene>
<keyword evidence="3" id="KW-0808">Transferase</keyword>
<dbReference type="AlphaFoldDB" id="A0A0B7F5H8"/>
<evidence type="ECO:0000256" key="5">
    <source>
        <dbReference type="ARBA" id="ARBA00023253"/>
    </source>
</evidence>
<comment type="similarity">
    <text evidence="7">Belongs to the glycosyltransferase 68 family.</text>
</comment>
<comment type="subcellular location">
    <subcellularLocation>
        <location evidence="1">Endoplasmic reticulum</location>
    </subcellularLocation>
</comment>
<dbReference type="Proteomes" id="UP000059188">
    <property type="component" value="Unassembled WGS sequence"/>
</dbReference>
<organism evidence="9 10">
    <name type="scientific">Thanatephorus cucumeris (strain AG1-IB / isolate 7/3/14)</name>
    <name type="common">Lettuce bottom rot fungus</name>
    <name type="synonym">Rhizoctonia solani</name>
    <dbReference type="NCBI Taxonomy" id="1108050"/>
    <lineage>
        <taxon>Eukaryota</taxon>
        <taxon>Fungi</taxon>
        <taxon>Dikarya</taxon>
        <taxon>Basidiomycota</taxon>
        <taxon>Agaricomycotina</taxon>
        <taxon>Agaricomycetes</taxon>
        <taxon>Cantharellales</taxon>
        <taxon>Ceratobasidiaceae</taxon>
        <taxon>Rhizoctonia</taxon>
        <taxon>Rhizoctonia solani AG-1</taxon>
    </lineage>
</organism>
<evidence type="ECO:0000256" key="1">
    <source>
        <dbReference type="ARBA" id="ARBA00004240"/>
    </source>
</evidence>
<dbReference type="PANTHER" id="PTHR13398">
    <property type="entry name" value="GDP-FUCOSE PROTEIN O-FUCOSYLTRANSFERASE 2"/>
    <property type="match status" value="1"/>
</dbReference>
<dbReference type="GO" id="GO:0046922">
    <property type="term" value="F:peptide-O-fucosyltransferase activity"/>
    <property type="evidence" value="ECO:0007669"/>
    <property type="project" value="InterPro"/>
</dbReference>
<evidence type="ECO:0000256" key="8">
    <source>
        <dbReference type="ARBA" id="ARBA00026232"/>
    </source>
</evidence>
<dbReference type="GO" id="GO:0006004">
    <property type="term" value="P:fucose metabolic process"/>
    <property type="evidence" value="ECO:0007669"/>
    <property type="project" value="UniProtKB-KW"/>
</dbReference>
<proteinExistence type="inferred from homology"/>
<dbReference type="InterPro" id="IPR019378">
    <property type="entry name" value="GDP-Fuc_O-FucTrfase"/>
</dbReference>
<keyword evidence="5" id="KW-0294">Fucose metabolism</keyword>